<dbReference type="InterPro" id="IPR037099">
    <property type="entry name" value="Fum_R/Succ_DH_flav-like_C_sf"/>
</dbReference>
<dbReference type="InterPro" id="IPR036188">
    <property type="entry name" value="FAD/NAD-bd_sf"/>
</dbReference>
<dbReference type="Gene3D" id="3.50.50.60">
    <property type="entry name" value="FAD/NAD(P)-binding domain"/>
    <property type="match status" value="1"/>
</dbReference>
<evidence type="ECO:0000256" key="5">
    <source>
        <dbReference type="ARBA" id="ARBA00021901"/>
    </source>
</evidence>
<evidence type="ECO:0000313" key="17">
    <source>
        <dbReference type="Proteomes" id="UP000789325"/>
    </source>
</evidence>
<evidence type="ECO:0000256" key="12">
    <source>
        <dbReference type="ARBA" id="ARBA00048305"/>
    </source>
</evidence>
<feature type="domain" description="FAD-dependent oxidoreductase 2 FAD-binding" evidence="14">
    <location>
        <begin position="10"/>
        <end position="391"/>
    </location>
</feature>
<comment type="function">
    <text evidence="10">Catalyzes the oxidation of L-aspartate to iminoaspartate, the first step in the de novo biosynthesis of NAD(+).</text>
</comment>
<comment type="pathway">
    <text evidence="2">Cofactor biosynthesis; NAD(+) biosynthesis; iminoaspartate from L-aspartate (oxidase route): step 1/1.</text>
</comment>
<evidence type="ECO:0000259" key="14">
    <source>
        <dbReference type="Pfam" id="PF00890"/>
    </source>
</evidence>
<dbReference type="AlphaFoldDB" id="A0A9D3ACT6"/>
<reference evidence="16" key="1">
    <citation type="journal article" date="2021" name="PeerJ">
        <title>Extensive microbial diversity within the chicken gut microbiome revealed by metagenomics and culture.</title>
        <authorList>
            <person name="Gilroy R."/>
            <person name="Ravi A."/>
            <person name="Getino M."/>
            <person name="Pursley I."/>
            <person name="Horton D.L."/>
            <person name="Alikhan N.F."/>
            <person name="Baker D."/>
            <person name="Gharbi K."/>
            <person name="Hall N."/>
            <person name="Watson M."/>
            <person name="Adriaenssens E.M."/>
            <person name="Foster-Nyarko E."/>
            <person name="Jarju S."/>
            <person name="Secka A."/>
            <person name="Antonio M."/>
            <person name="Oren A."/>
            <person name="Chaudhuri R.R."/>
            <person name="La Ragione R."/>
            <person name="Hildebrand F."/>
            <person name="Pallen M.J."/>
        </authorList>
    </citation>
    <scope>NUCLEOTIDE SEQUENCE</scope>
    <source>
        <strain evidence="16">USAMLcec12-2067</strain>
    </source>
</reference>
<protein>
    <recommendedName>
        <fullName evidence="5">L-aspartate oxidase</fullName>
        <ecNumber evidence="4">1.4.3.16</ecNumber>
    </recommendedName>
    <alternativeName>
        <fullName evidence="11">Quinolinate synthase B</fullName>
    </alternativeName>
</protein>
<comment type="catalytic activity">
    <reaction evidence="12">
        <text>L-aspartate + O2 = iminosuccinate + H2O2</text>
        <dbReference type="Rhea" id="RHEA:25876"/>
        <dbReference type="ChEBI" id="CHEBI:15379"/>
        <dbReference type="ChEBI" id="CHEBI:16240"/>
        <dbReference type="ChEBI" id="CHEBI:29991"/>
        <dbReference type="ChEBI" id="CHEBI:77875"/>
        <dbReference type="EC" id="1.4.3.16"/>
    </reaction>
    <physiologicalReaction direction="left-to-right" evidence="12">
        <dbReference type="Rhea" id="RHEA:25877"/>
    </physiologicalReaction>
</comment>
<accession>A0A9D3ACT6</accession>
<dbReference type="PRINTS" id="PR00411">
    <property type="entry name" value="PNDRDTASEI"/>
</dbReference>
<dbReference type="Gene3D" id="3.90.700.10">
    <property type="entry name" value="Succinate dehydrogenase/fumarate reductase flavoprotein, catalytic domain"/>
    <property type="match status" value="1"/>
</dbReference>
<dbReference type="Pfam" id="PF00890">
    <property type="entry name" value="FAD_binding_2"/>
    <property type="match status" value="1"/>
</dbReference>
<dbReference type="Proteomes" id="UP000789325">
    <property type="component" value="Unassembled WGS sequence"/>
</dbReference>
<sequence length="570" mass="59026">MGLEATRTFDVLVVGGGIAGTTAALHAARSGARTAIACTGALFSGSSFYPGTWGLGLVGPESPDDEDDLVRTIIEVGRGAALPALVSTFVRDIPAAIDELEATGVRLMRPDRPDEREFVPCFDRKRRLWRGIVREGYEEAVGRELARLGVEVLPGRTLVDLVERDGAIAGALLAARGKASFEAVGSNATVLATGGFGGLFERRLTADDVAGGAHAVALAHGCALVNLEFMQMMPGLVSPKHGIVFNEKTFRHVSLRNPDGTDPLAGRPDAQALLEERSGHGPFTARLSSRAIDLAMDAAGPEGLAVRYRAGGAHDGTENAALPEFVRTYFDWLEKAAGIGPADELRIAPYAHAANGGILIDADGSCGVPGLFACGEATGGMHGADRIGGLSSANGLVFGRRAGRAAAAWARKRAEATRGDARDGGPLSADVPACALPDAPALARTLRRAMTESCMIVRTGDGLERALATIDELAGRASAEARPSADAAAAAQTALLRHQIALARAFATAALARAESRGAHFRADFPAEDPAQARPLLVKLDAEGRPHARPLAPGGNDDPSRSGAAGGPRP</sequence>
<dbReference type="PANTHER" id="PTHR42716">
    <property type="entry name" value="L-ASPARTATE OXIDASE"/>
    <property type="match status" value="1"/>
</dbReference>
<evidence type="ECO:0000256" key="10">
    <source>
        <dbReference type="ARBA" id="ARBA00029426"/>
    </source>
</evidence>
<evidence type="ECO:0000256" key="13">
    <source>
        <dbReference type="SAM" id="MobiDB-lite"/>
    </source>
</evidence>
<organism evidence="16 17">
    <name type="scientific">Rubneribacter badeniensis</name>
    <dbReference type="NCBI Taxonomy" id="2070688"/>
    <lineage>
        <taxon>Bacteria</taxon>
        <taxon>Bacillati</taxon>
        <taxon>Actinomycetota</taxon>
        <taxon>Coriobacteriia</taxon>
        <taxon>Eggerthellales</taxon>
        <taxon>Eggerthellaceae</taxon>
        <taxon>Rubneribacter</taxon>
    </lineage>
</organism>
<dbReference type="InterPro" id="IPR003953">
    <property type="entry name" value="FAD-dep_OxRdtase_2_FAD-bd"/>
</dbReference>
<gene>
    <name evidence="16" type="ORF">K8V16_05110</name>
</gene>
<evidence type="ECO:0000256" key="4">
    <source>
        <dbReference type="ARBA" id="ARBA00012173"/>
    </source>
</evidence>
<comment type="caution">
    <text evidence="16">The sequence shown here is derived from an EMBL/GenBank/DDBJ whole genome shotgun (WGS) entry which is preliminary data.</text>
</comment>
<keyword evidence="9" id="KW-0560">Oxidoreductase</keyword>
<reference evidence="16" key="2">
    <citation type="submission" date="2021-09" db="EMBL/GenBank/DDBJ databases">
        <authorList>
            <person name="Gilroy R."/>
        </authorList>
    </citation>
    <scope>NUCLEOTIDE SEQUENCE</scope>
    <source>
        <strain evidence="16">USAMLcec12-2067</strain>
    </source>
</reference>
<name>A0A9D3ACT6_9ACTN</name>
<dbReference type="InterPro" id="IPR027477">
    <property type="entry name" value="Succ_DH/fumarate_Rdtase_cat_sf"/>
</dbReference>
<comment type="similarity">
    <text evidence="3">Belongs to the FAD-dependent oxidoreductase 2 family. NadB subfamily.</text>
</comment>
<dbReference type="EMBL" id="DYZL01000102">
    <property type="protein sequence ID" value="HJH43159.1"/>
    <property type="molecule type" value="Genomic_DNA"/>
</dbReference>
<evidence type="ECO:0000256" key="7">
    <source>
        <dbReference type="ARBA" id="ARBA00022642"/>
    </source>
</evidence>
<dbReference type="GO" id="GO:0034628">
    <property type="term" value="P:'de novo' NAD+ biosynthetic process from L-aspartate"/>
    <property type="evidence" value="ECO:0007669"/>
    <property type="project" value="TreeGrafter"/>
</dbReference>
<dbReference type="Pfam" id="PF02910">
    <property type="entry name" value="Succ_DH_flav_C"/>
    <property type="match status" value="1"/>
</dbReference>
<evidence type="ECO:0000256" key="1">
    <source>
        <dbReference type="ARBA" id="ARBA00001974"/>
    </source>
</evidence>
<evidence type="ECO:0000256" key="9">
    <source>
        <dbReference type="ARBA" id="ARBA00023002"/>
    </source>
</evidence>
<evidence type="ECO:0000256" key="6">
    <source>
        <dbReference type="ARBA" id="ARBA00022630"/>
    </source>
</evidence>
<dbReference type="InterPro" id="IPR005288">
    <property type="entry name" value="NadB"/>
</dbReference>
<keyword evidence="7" id="KW-0662">Pyridine nucleotide biosynthesis</keyword>
<dbReference type="GO" id="GO:0033765">
    <property type="term" value="F:steroid dehydrogenase activity, acting on the CH-CH group of donors"/>
    <property type="evidence" value="ECO:0007669"/>
    <property type="project" value="UniProtKB-ARBA"/>
</dbReference>
<evidence type="ECO:0000259" key="15">
    <source>
        <dbReference type="Pfam" id="PF02910"/>
    </source>
</evidence>
<evidence type="ECO:0000256" key="2">
    <source>
        <dbReference type="ARBA" id="ARBA00004950"/>
    </source>
</evidence>
<dbReference type="EC" id="1.4.3.16" evidence="4"/>
<keyword evidence="6" id="KW-0285">Flavoprotein</keyword>
<evidence type="ECO:0000313" key="16">
    <source>
        <dbReference type="EMBL" id="HJH43159.1"/>
    </source>
</evidence>
<feature type="domain" description="Fumarate reductase/succinate dehydrogenase flavoprotein-like C-terminal" evidence="15">
    <location>
        <begin position="444"/>
        <end position="529"/>
    </location>
</feature>
<dbReference type="Gene3D" id="1.20.58.100">
    <property type="entry name" value="Fumarate reductase/succinate dehydrogenase flavoprotein-like, C-terminal domain"/>
    <property type="match status" value="1"/>
</dbReference>
<comment type="cofactor">
    <cofactor evidence="1">
        <name>FAD</name>
        <dbReference type="ChEBI" id="CHEBI:57692"/>
    </cofactor>
</comment>
<keyword evidence="8" id="KW-0274">FAD</keyword>
<evidence type="ECO:0000256" key="8">
    <source>
        <dbReference type="ARBA" id="ARBA00022827"/>
    </source>
</evidence>
<dbReference type="GO" id="GO:0008734">
    <property type="term" value="F:L-aspartate oxidase activity"/>
    <property type="evidence" value="ECO:0007669"/>
    <property type="project" value="UniProtKB-EC"/>
</dbReference>
<dbReference type="PANTHER" id="PTHR42716:SF2">
    <property type="entry name" value="L-ASPARTATE OXIDASE, CHLOROPLASTIC"/>
    <property type="match status" value="1"/>
</dbReference>
<dbReference type="InterPro" id="IPR015939">
    <property type="entry name" value="Fum_Rdtase/Succ_DH_flav-like_C"/>
</dbReference>
<feature type="region of interest" description="Disordered" evidence="13">
    <location>
        <begin position="523"/>
        <end position="570"/>
    </location>
</feature>
<dbReference type="SUPFAM" id="SSF51905">
    <property type="entry name" value="FAD/NAD(P)-binding domain"/>
    <property type="match status" value="1"/>
</dbReference>
<proteinExistence type="inferred from homology"/>
<dbReference type="PRINTS" id="PR00368">
    <property type="entry name" value="FADPNR"/>
</dbReference>
<dbReference type="SUPFAM" id="SSF46977">
    <property type="entry name" value="Succinate dehydrogenase/fumarate reductase flavoprotein C-terminal domain"/>
    <property type="match status" value="1"/>
</dbReference>
<evidence type="ECO:0000256" key="3">
    <source>
        <dbReference type="ARBA" id="ARBA00008562"/>
    </source>
</evidence>
<evidence type="ECO:0000256" key="11">
    <source>
        <dbReference type="ARBA" id="ARBA00030386"/>
    </source>
</evidence>